<comment type="caution">
    <text evidence="1">The sequence shown here is derived from an EMBL/GenBank/DDBJ whole genome shotgun (WGS) entry which is preliminary data.</text>
</comment>
<proteinExistence type="predicted"/>
<accession>A0A5B7EYU5</accession>
<evidence type="ECO:0000313" key="2">
    <source>
        <dbReference type="Proteomes" id="UP000324222"/>
    </source>
</evidence>
<keyword evidence="2" id="KW-1185">Reference proteome</keyword>
<organism evidence="1 2">
    <name type="scientific">Portunus trituberculatus</name>
    <name type="common">Swimming crab</name>
    <name type="synonym">Neptunus trituberculatus</name>
    <dbReference type="NCBI Taxonomy" id="210409"/>
    <lineage>
        <taxon>Eukaryota</taxon>
        <taxon>Metazoa</taxon>
        <taxon>Ecdysozoa</taxon>
        <taxon>Arthropoda</taxon>
        <taxon>Crustacea</taxon>
        <taxon>Multicrustacea</taxon>
        <taxon>Malacostraca</taxon>
        <taxon>Eumalacostraca</taxon>
        <taxon>Eucarida</taxon>
        <taxon>Decapoda</taxon>
        <taxon>Pleocyemata</taxon>
        <taxon>Brachyura</taxon>
        <taxon>Eubrachyura</taxon>
        <taxon>Portunoidea</taxon>
        <taxon>Portunidae</taxon>
        <taxon>Portuninae</taxon>
        <taxon>Portunus</taxon>
    </lineage>
</organism>
<name>A0A5B7EYU5_PORTR</name>
<sequence length="103" mass="10855">MTGIADALAARALVKLRSIWDPLGIVPLDTPGSPPWPLPVSPASLLFPPAAPRPAPSGVEHPLSRVAQRVNKDKCVDVVKAVVDLTATLATHKNCRGRNPKLA</sequence>
<dbReference type="EMBL" id="VSRR010003797">
    <property type="protein sequence ID" value="MPC37494.1"/>
    <property type="molecule type" value="Genomic_DNA"/>
</dbReference>
<evidence type="ECO:0000313" key="1">
    <source>
        <dbReference type="EMBL" id="MPC37494.1"/>
    </source>
</evidence>
<dbReference type="AlphaFoldDB" id="A0A5B7EYU5"/>
<protein>
    <submittedName>
        <fullName evidence="1">Uncharacterized protein</fullName>
    </submittedName>
</protein>
<reference evidence="1 2" key="1">
    <citation type="submission" date="2019-05" db="EMBL/GenBank/DDBJ databases">
        <title>Another draft genome of Portunus trituberculatus and its Hox gene families provides insights of decapod evolution.</title>
        <authorList>
            <person name="Jeong J.-H."/>
            <person name="Song I."/>
            <person name="Kim S."/>
            <person name="Choi T."/>
            <person name="Kim D."/>
            <person name="Ryu S."/>
            <person name="Kim W."/>
        </authorList>
    </citation>
    <scope>NUCLEOTIDE SEQUENCE [LARGE SCALE GENOMIC DNA]</scope>
    <source>
        <tissue evidence="1">Muscle</tissue>
    </source>
</reference>
<dbReference type="Proteomes" id="UP000324222">
    <property type="component" value="Unassembled WGS sequence"/>
</dbReference>
<gene>
    <name evidence="1" type="ORF">E2C01_030975</name>
</gene>